<dbReference type="Gene3D" id="1.10.45.10">
    <property type="entry name" value="Vanillyl-alcohol Oxidase, Chain A, domain 4"/>
    <property type="match status" value="1"/>
</dbReference>
<dbReference type="Gene3D" id="3.30.465.10">
    <property type="match status" value="1"/>
</dbReference>
<keyword evidence="7" id="KW-0411">Iron-sulfur</keyword>
<evidence type="ECO:0000259" key="9">
    <source>
        <dbReference type="PROSITE" id="PS51379"/>
    </source>
</evidence>
<keyword evidence="2" id="KW-0285">Flavoprotein</keyword>
<evidence type="ECO:0000256" key="4">
    <source>
        <dbReference type="ARBA" id="ARBA00022827"/>
    </source>
</evidence>
<dbReference type="SUPFAM" id="SSF56176">
    <property type="entry name" value="FAD-binding/transporter-associated domain-like"/>
    <property type="match status" value="1"/>
</dbReference>
<proteinExistence type="predicted"/>
<evidence type="ECO:0000256" key="7">
    <source>
        <dbReference type="ARBA" id="ARBA00023014"/>
    </source>
</evidence>
<sequence length="967" mass="102676">MTATTDILQDFRSTLRGLDASAVDTLDDSRLGRALYSSDASIYRVVPTAVAHPRSTDELCALVTAACHVGLPLTTRGAGTTCAGNAVGTGLIIDTSKHLDRILSLDPESATAVVEPGVVQNCLQQAGAPHHLRFGPDPSTSTRCTIGGMIGNNACGPRALGYGRTGDNIVDLDLLTADGRITSLRPGDLTPAFAQRLADLADANLGTIRTEFATFSRQVSGYSMEWLLPERGRNLPSFIAGSEATLGIVTRATVRLVREAPYGVTVALGYPSMPEAADAVTALLPFSPVACEGFGRRIVDVVARAGRPVPDLPRGDGWMFVELRGDDEAEVASRAKDMVSASGCLDGWVVCDPGQASALWKIRADGAGLAGVSLDKPAWAGWEDSAVPAADLGAYLRDFESLLEDHGLHGLPYGHFGEGCLHCRIDFPLDQPDGPQRYRSFITEAAHLVAQHGGSVSGEHGDGRARSALLETMYSREAVDLFGKVKAILDPDNMFNPGILVNPAPLEASIRTHESALSAITISHPDFAREVHRCTGVGKCIAHTASGGLMCPSYQASGLEVDSTRGRASVLKEMVNGTLIGGWDSPEVERALDLCMACKGCARDCPTGIDMASYRSTVLNEKYRHRLRPRSHVTMGLLPLWERLINHIPGAPALANTVLSVPVFARLARWTAGIDQRRPIPRFQASARLASGNATSAQRIVADQETPASSATETPSSASPSLTRHKPDKGDVVIWVDSFSDMLEGSDLSAVVAVLADAGYHPRVLSDNVCCGLSWITTGQLNGARRRLRAGVAVLAPLADANVPVVGLEPSCTTVWRDDALRLLPDDPRVGRVARNMCTVAELLEAANWTPPSLAGHTVVAQPHCHHASILGFGPDKRLLEAAGARVTVVGGCCGYAGNFGVENGHYDFSVKVAQHDLLPAIDEAGEQAIILADGFSCRRQISDLAGRRALTLSELFASHLPARTPR</sequence>
<dbReference type="PANTHER" id="PTHR11748">
    <property type="entry name" value="D-LACTATE DEHYDROGENASE"/>
    <property type="match status" value="1"/>
</dbReference>
<keyword evidence="3" id="KW-0479">Metal-binding</keyword>
<evidence type="ECO:0000313" key="11">
    <source>
        <dbReference type="EMBL" id="WCC79349.1"/>
    </source>
</evidence>
<dbReference type="SUPFAM" id="SSF55103">
    <property type="entry name" value="FAD-linked oxidases, C-terminal domain"/>
    <property type="match status" value="1"/>
</dbReference>
<gene>
    <name evidence="11" type="ORF">O6R08_07360</name>
</gene>
<dbReference type="InterPro" id="IPR016166">
    <property type="entry name" value="FAD-bd_PCMH"/>
</dbReference>
<accession>A0ABY7QY49</accession>
<feature type="domain" description="FAD-binding PCMH-type" evidence="10">
    <location>
        <begin position="43"/>
        <end position="259"/>
    </location>
</feature>
<dbReference type="Pfam" id="PF02913">
    <property type="entry name" value="FAD-oxidase_C"/>
    <property type="match status" value="1"/>
</dbReference>
<keyword evidence="6" id="KW-0408">Iron</keyword>
<dbReference type="InterPro" id="IPR004113">
    <property type="entry name" value="FAD-bd_oxidored_4_C"/>
</dbReference>
<feature type="domain" description="4Fe-4S ferredoxin-type" evidence="9">
    <location>
        <begin position="584"/>
        <end position="614"/>
    </location>
</feature>
<dbReference type="InterPro" id="IPR016171">
    <property type="entry name" value="Vanillyl_alc_oxidase_C-sub2"/>
</dbReference>
<evidence type="ECO:0000313" key="12">
    <source>
        <dbReference type="Proteomes" id="UP001212097"/>
    </source>
</evidence>
<evidence type="ECO:0000256" key="3">
    <source>
        <dbReference type="ARBA" id="ARBA00022723"/>
    </source>
</evidence>
<organism evidence="11 12">
    <name type="scientific">Cutibacterium equinum</name>
    <dbReference type="NCBI Taxonomy" id="3016342"/>
    <lineage>
        <taxon>Bacteria</taxon>
        <taxon>Bacillati</taxon>
        <taxon>Actinomycetota</taxon>
        <taxon>Actinomycetes</taxon>
        <taxon>Propionibacteriales</taxon>
        <taxon>Propionibacteriaceae</taxon>
        <taxon>Cutibacterium</taxon>
    </lineage>
</organism>
<keyword evidence="12" id="KW-1185">Reference proteome</keyword>
<dbReference type="Proteomes" id="UP001212097">
    <property type="component" value="Chromosome"/>
</dbReference>
<dbReference type="PROSITE" id="PS51379">
    <property type="entry name" value="4FE4S_FER_2"/>
    <property type="match status" value="1"/>
</dbReference>
<evidence type="ECO:0000256" key="8">
    <source>
        <dbReference type="SAM" id="MobiDB-lite"/>
    </source>
</evidence>
<dbReference type="InterPro" id="IPR016169">
    <property type="entry name" value="FAD-bd_PCMH_sub2"/>
</dbReference>
<dbReference type="Pfam" id="PF13183">
    <property type="entry name" value="Fer4_8"/>
    <property type="match status" value="1"/>
</dbReference>
<keyword evidence="5" id="KW-0560">Oxidoreductase</keyword>
<evidence type="ECO:0000256" key="5">
    <source>
        <dbReference type="ARBA" id="ARBA00023002"/>
    </source>
</evidence>
<feature type="region of interest" description="Disordered" evidence="8">
    <location>
        <begin position="694"/>
        <end position="725"/>
    </location>
</feature>
<dbReference type="InterPro" id="IPR006094">
    <property type="entry name" value="Oxid_FAD_bind_N"/>
</dbReference>
<dbReference type="SUPFAM" id="SSF46548">
    <property type="entry name" value="alpha-helical ferredoxin"/>
    <property type="match status" value="1"/>
</dbReference>
<dbReference type="Pfam" id="PF01565">
    <property type="entry name" value="FAD_binding_4"/>
    <property type="match status" value="1"/>
</dbReference>
<comment type="cofactor">
    <cofactor evidence="1">
        <name>FAD</name>
        <dbReference type="ChEBI" id="CHEBI:57692"/>
    </cofactor>
</comment>
<dbReference type="RefSeq" id="WP_271417551.1">
    <property type="nucleotide sequence ID" value="NZ_CP115668.1"/>
</dbReference>
<keyword evidence="4" id="KW-0274">FAD</keyword>
<feature type="compositionally biased region" description="Low complexity" evidence="8">
    <location>
        <begin position="705"/>
        <end position="721"/>
    </location>
</feature>
<dbReference type="EMBL" id="CP115668">
    <property type="protein sequence ID" value="WCC79349.1"/>
    <property type="molecule type" value="Genomic_DNA"/>
</dbReference>
<dbReference type="InterPro" id="IPR036318">
    <property type="entry name" value="FAD-bd_PCMH-like_sf"/>
</dbReference>
<evidence type="ECO:0000256" key="2">
    <source>
        <dbReference type="ARBA" id="ARBA00022630"/>
    </source>
</evidence>
<dbReference type="InterPro" id="IPR017900">
    <property type="entry name" value="4Fe4S_Fe_S_CS"/>
</dbReference>
<dbReference type="InterPro" id="IPR017896">
    <property type="entry name" value="4Fe4S_Fe-S-bd"/>
</dbReference>
<reference evidence="11 12" key="2">
    <citation type="submission" date="2023-06" db="EMBL/GenBank/DDBJ databases">
        <title>The Gram-positive Non-spore-bearing Anaerobic Bacilli of Human Feces.</title>
        <authorList>
            <person name="Eggerth A.H."/>
        </authorList>
    </citation>
    <scope>NUCLEOTIDE SEQUENCE [LARGE SCALE GENOMIC DNA]</scope>
    <source>
        <strain evidence="11 12">CBA3108</strain>
    </source>
</reference>
<evidence type="ECO:0000259" key="10">
    <source>
        <dbReference type="PROSITE" id="PS51387"/>
    </source>
</evidence>
<dbReference type="Gene3D" id="3.30.70.2740">
    <property type="match status" value="1"/>
</dbReference>
<dbReference type="PANTHER" id="PTHR11748:SF119">
    <property type="entry name" value="D-2-HYDROXYGLUTARATE DEHYDROGENASE"/>
    <property type="match status" value="1"/>
</dbReference>
<dbReference type="InterPro" id="IPR016164">
    <property type="entry name" value="FAD-linked_Oxase-like_C"/>
</dbReference>
<protein>
    <submittedName>
        <fullName evidence="11">FAD-binding and (Fe-S)-binding domain-containing protein</fullName>
    </submittedName>
</protein>
<evidence type="ECO:0000256" key="1">
    <source>
        <dbReference type="ARBA" id="ARBA00001974"/>
    </source>
</evidence>
<dbReference type="PROSITE" id="PS00198">
    <property type="entry name" value="4FE4S_FER_1"/>
    <property type="match status" value="1"/>
</dbReference>
<evidence type="ECO:0000256" key="6">
    <source>
        <dbReference type="ARBA" id="ARBA00023004"/>
    </source>
</evidence>
<reference evidence="11 12" key="1">
    <citation type="submission" date="2023-01" db="EMBL/GenBank/DDBJ databases">
        <authorList>
            <person name="Lee S.H."/>
            <person name="Jung H.S."/>
            <person name="Yun J.U."/>
        </authorList>
    </citation>
    <scope>NUCLEOTIDE SEQUENCE [LARGE SCALE GENOMIC DNA]</scope>
    <source>
        <strain evidence="11 12">CBA3108</strain>
    </source>
</reference>
<name>A0ABY7QY49_9ACTN</name>
<dbReference type="PROSITE" id="PS51387">
    <property type="entry name" value="FAD_PCMH"/>
    <property type="match status" value="1"/>
</dbReference>